<name>A0ABV3XM34_9ACTN</name>
<keyword evidence="2" id="KW-0732">Signal</keyword>
<dbReference type="EC" id="3.1.1.4" evidence="3"/>
<evidence type="ECO:0000256" key="2">
    <source>
        <dbReference type="SAM" id="SignalP"/>
    </source>
</evidence>
<dbReference type="InterPro" id="IPR015141">
    <property type="entry name" value="PLipase_A2_prok/fun"/>
</dbReference>
<gene>
    <name evidence="3" type="ORF">ABQ292_25270</name>
</gene>
<dbReference type="Proteomes" id="UP001560045">
    <property type="component" value="Unassembled WGS sequence"/>
</dbReference>
<dbReference type="Pfam" id="PF09056">
    <property type="entry name" value="Phospholip_A2_3"/>
    <property type="match status" value="1"/>
</dbReference>
<evidence type="ECO:0000313" key="4">
    <source>
        <dbReference type="Proteomes" id="UP001560045"/>
    </source>
</evidence>
<evidence type="ECO:0000256" key="1">
    <source>
        <dbReference type="SAM" id="MobiDB-lite"/>
    </source>
</evidence>
<accession>A0ABV3XM34</accession>
<feature type="region of interest" description="Disordered" evidence="1">
    <location>
        <begin position="380"/>
        <end position="403"/>
    </location>
</feature>
<dbReference type="GO" id="GO:0004623">
    <property type="term" value="F:phospholipase A2 activity"/>
    <property type="evidence" value="ECO:0007669"/>
    <property type="project" value="UniProtKB-EC"/>
</dbReference>
<dbReference type="SUPFAM" id="SSF48619">
    <property type="entry name" value="Phospholipase A2, PLA2"/>
    <property type="match status" value="1"/>
</dbReference>
<proteinExistence type="predicted"/>
<dbReference type="Gene3D" id="1.20.90.10">
    <property type="entry name" value="Phospholipase A2 domain"/>
    <property type="match status" value="1"/>
</dbReference>
<reference evidence="3 4" key="1">
    <citation type="submission" date="2024-06" db="EMBL/GenBank/DDBJ databases">
        <title>Draft genome sequence of Geodermatophilus badlandi, a novel member of the Geodermatophilaceae isolated from badland sedimentary rocks in the Red desert, Wyoming, USA.</title>
        <authorList>
            <person name="Ben Tekaya S."/>
            <person name="Nouioui I."/>
            <person name="Flores G.M."/>
            <person name="Shaal M.N."/>
            <person name="Bredoire F."/>
            <person name="Basile F."/>
            <person name="Van Diepen L."/>
            <person name="Ward N.L."/>
        </authorList>
    </citation>
    <scope>NUCLEOTIDE SEQUENCE [LARGE SCALE GENOMIC DNA]</scope>
    <source>
        <strain evidence="3 4">WL48A</strain>
    </source>
</reference>
<feature type="signal peptide" evidence="2">
    <location>
        <begin position="1"/>
        <end position="46"/>
    </location>
</feature>
<organism evidence="3 4">
    <name type="scientific">Geodermatophilus maliterrae</name>
    <dbReference type="NCBI Taxonomy" id="3162531"/>
    <lineage>
        <taxon>Bacteria</taxon>
        <taxon>Bacillati</taxon>
        <taxon>Actinomycetota</taxon>
        <taxon>Actinomycetes</taxon>
        <taxon>Geodermatophilales</taxon>
        <taxon>Geodermatophilaceae</taxon>
        <taxon>Geodermatophilus</taxon>
    </lineage>
</organism>
<feature type="chain" id="PRO_5047262308" evidence="2">
    <location>
        <begin position="47"/>
        <end position="514"/>
    </location>
</feature>
<dbReference type="RefSeq" id="WP_369210460.1">
    <property type="nucleotide sequence ID" value="NZ_JBFNXQ010000151.1"/>
</dbReference>
<keyword evidence="3" id="KW-0378">Hydrolase</keyword>
<keyword evidence="4" id="KW-1185">Reference proteome</keyword>
<evidence type="ECO:0000313" key="3">
    <source>
        <dbReference type="EMBL" id="MEX5721664.1"/>
    </source>
</evidence>
<dbReference type="InterPro" id="IPR036444">
    <property type="entry name" value="PLipase_A2_dom_sf"/>
</dbReference>
<sequence>MFRSGSAQHLDPGQSTVNRPWLGRTGALIAALAAVLTMLTPTAASAAGPSRNGECQEQELCMFHNSNVQGSVSDFTPEQLSIPDYGSEQPTCYEFKGPGNGIEECIKNNVASVWNRTGKTINIYYNSNYNDGVAVQVVQPGFKGNLNAKLKNNNASHLEARQGVDSEPTIGTVSHVETSGGAILGRAGPGTGYDETGRSYDNGQPIRVVCTTYGSKVDGTRGPSELWHKLVSGDFVSGAYVRGQGGMPCEGSTPETMTPPDSVHYIDTDGTPLTVRSGPGLHTSKTGVELADLTPVTVDCLLYGTSVTGTQGESSVWLRLGEGSYVAAAYVHQANDWTPEVCGAPSSDDAGDQWPDCSLGGSEEEVYALMFGGYCMPPDEVMATDPGDPNTSKPDQTGPQRPFLVADVGPNGENSYGLTWDGCSVPEQAALIPHMGDPSYPFGFNFRAACQVHDLGYRLMDRHILPESAEQPLDRFFTQMLGRICRTQYYDRLVGCMQVATAYGSAVTVANHKP</sequence>
<dbReference type="Pfam" id="PF03995">
    <property type="entry name" value="Inhibitor_I36"/>
    <property type="match status" value="1"/>
</dbReference>
<dbReference type="EMBL" id="JBFNXQ010000151">
    <property type="protein sequence ID" value="MEX5721664.1"/>
    <property type="molecule type" value="Genomic_DNA"/>
</dbReference>
<protein>
    <submittedName>
        <fullName evidence="3">Phospholipase A2</fullName>
        <ecNumber evidence="3">3.1.1.4</ecNumber>
    </submittedName>
</protein>
<comment type="caution">
    <text evidence="3">The sequence shown here is derived from an EMBL/GenBank/DDBJ whole genome shotgun (WGS) entry which is preliminary data.</text>
</comment>
<feature type="compositionally biased region" description="Polar residues" evidence="1">
    <location>
        <begin position="389"/>
        <end position="399"/>
    </location>
</feature>